<evidence type="ECO:0000256" key="1">
    <source>
        <dbReference type="SAM" id="MobiDB-lite"/>
    </source>
</evidence>
<gene>
    <name evidence="3" type="ORF">J3R30DRAFT_3709597</name>
</gene>
<dbReference type="Proteomes" id="UP001150266">
    <property type="component" value="Unassembled WGS sequence"/>
</dbReference>
<sequence>MPATNPNQLVEEQSYVFRFKKSGEFDRLRRELFAEFQKGDHISSFNKKTEDVVQQRFASMKSRSFISARFNKNESNLRTELLQEIQRYPYVETTVNDMPIFSDKTFDNSLKDCVMRILKEEPNENERNWDLKEKGVDVKHSDSSKDSQHPDSKREEFDIIDESTDLGDGDKIEDNVRIKETRSTFVNGKHKPTVISPSPPSTRVSQNNPKELDITSNVEESLVPPPSLTRRSPSNLSSLSSVSSRSPSLPAESHADHKLTATSVSVISSLPEPVSDVVRGGSSHIAQNRDTSTQLERSISSTSQLADEGNADVAMQNTNNQAV</sequence>
<reference evidence="3" key="1">
    <citation type="submission" date="2022-08" db="EMBL/GenBank/DDBJ databases">
        <title>A Global Phylogenomic Analysis of the Shiitake Genus Lentinula.</title>
        <authorList>
            <consortium name="DOE Joint Genome Institute"/>
            <person name="Sierra-Patev S."/>
            <person name="Min B."/>
            <person name="Naranjo-Ortiz M."/>
            <person name="Looney B."/>
            <person name="Konkel Z."/>
            <person name="Slot J.C."/>
            <person name="Sakamoto Y."/>
            <person name="Steenwyk J.L."/>
            <person name="Rokas A."/>
            <person name="Carro J."/>
            <person name="Camarero S."/>
            <person name="Ferreira P."/>
            <person name="Molpeceres G."/>
            <person name="Ruiz-Duenas F.J."/>
            <person name="Serrano A."/>
            <person name="Henrissat B."/>
            <person name="Drula E."/>
            <person name="Hughes K.W."/>
            <person name="Mata J.L."/>
            <person name="Ishikawa N.K."/>
            <person name="Vargas-Isla R."/>
            <person name="Ushijima S."/>
            <person name="Smith C.A."/>
            <person name="Ahrendt S."/>
            <person name="Andreopoulos W."/>
            <person name="He G."/>
            <person name="Labutti K."/>
            <person name="Lipzen A."/>
            <person name="Ng V."/>
            <person name="Riley R."/>
            <person name="Sandor L."/>
            <person name="Barry K."/>
            <person name="Martinez A.T."/>
            <person name="Xiao Y."/>
            <person name="Gibbons J.G."/>
            <person name="Terashima K."/>
            <person name="Grigoriev I.V."/>
            <person name="Hibbett D.S."/>
        </authorList>
    </citation>
    <scope>NUCLEOTIDE SEQUENCE</scope>
    <source>
        <strain evidence="3">JLM2183</strain>
    </source>
</reference>
<accession>A0A9W9A3I7</accession>
<dbReference type="AlphaFoldDB" id="A0A9W9A3I7"/>
<evidence type="ECO:0000313" key="3">
    <source>
        <dbReference type="EMBL" id="KAJ4472142.1"/>
    </source>
</evidence>
<feature type="region of interest" description="Disordered" evidence="1">
    <location>
        <begin position="275"/>
        <end position="323"/>
    </location>
</feature>
<evidence type="ECO:0000259" key="2">
    <source>
        <dbReference type="Pfam" id="PF05205"/>
    </source>
</evidence>
<evidence type="ECO:0000313" key="4">
    <source>
        <dbReference type="Proteomes" id="UP001150266"/>
    </source>
</evidence>
<feature type="compositionally biased region" description="Acidic residues" evidence="1">
    <location>
        <begin position="158"/>
        <end position="167"/>
    </location>
</feature>
<dbReference type="EMBL" id="JAOTPV010000021">
    <property type="protein sequence ID" value="KAJ4472142.1"/>
    <property type="molecule type" value="Genomic_DNA"/>
</dbReference>
<feature type="region of interest" description="Disordered" evidence="1">
    <location>
        <begin position="126"/>
        <end position="257"/>
    </location>
</feature>
<proteinExistence type="predicted"/>
<feature type="compositionally biased region" description="Low complexity" evidence="1">
    <location>
        <begin position="228"/>
        <end position="250"/>
    </location>
</feature>
<name>A0A9W9A3I7_9AGAR</name>
<comment type="caution">
    <text evidence="3">The sequence shown here is derived from an EMBL/GenBank/DDBJ whole genome shotgun (WGS) entry which is preliminary data.</text>
</comment>
<organism evidence="3 4">
    <name type="scientific">Lentinula aciculospora</name>
    <dbReference type="NCBI Taxonomy" id="153920"/>
    <lineage>
        <taxon>Eukaryota</taxon>
        <taxon>Fungi</taxon>
        <taxon>Dikarya</taxon>
        <taxon>Basidiomycota</taxon>
        <taxon>Agaricomycotina</taxon>
        <taxon>Agaricomycetes</taxon>
        <taxon>Agaricomycetidae</taxon>
        <taxon>Agaricales</taxon>
        <taxon>Marasmiineae</taxon>
        <taxon>Omphalotaceae</taxon>
        <taxon>Lentinula</taxon>
    </lineage>
</organism>
<keyword evidence="4" id="KW-1185">Reference proteome</keyword>
<protein>
    <recommendedName>
        <fullName evidence="2">BOD1/SHG1 domain-containing protein</fullName>
    </recommendedName>
</protein>
<dbReference type="Pfam" id="PF05205">
    <property type="entry name" value="COMPASS-Shg1"/>
    <property type="match status" value="1"/>
</dbReference>
<dbReference type="OrthoDB" id="5579731at2759"/>
<feature type="compositionally biased region" description="Basic and acidic residues" evidence="1">
    <location>
        <begin position="168"/>
        <end position="182"/>
    </location>
</feature>
<feature type="compositionally biased region" description="Polar residues" evidence="1">
    <location>
        <begin position="201"/>
        <end position="219"/>
    </location>
</feature>
<feature type="compositionally biased region" description="Basic and acidic residues" evidence="1">
    <location>
        <begin position="126"/>
        <end position="157"/>
    </location>
</feature>
<feature type="compositionally biased region" description="Polar residues" evidence="1">
    <location>
        <begin position="284"/>
        <end position="305"/>
    </location>
</feature>
<feature type="domain" description="BOD1/SHG1" evidence="2">
    <location>
        <begin position="17"/>
        <end position="94"/>
    </location>
</feature>
<dbReference type="InterPro" id="IPR055264">
    <property type="entry name" value="BOD1/SHG1_dom"/>
</dbReference>